<name>A0A820BWF5_9BILA</name>
<dbReference type="EMBL" id="CAJOBG010007278">
    <property type="protein sequence ID" value="CAF4212422.1"/>
    <property type="molecule type" value="Genomic_DNA"/>
</dbReference>
<reference evidence="2" key="1">
    <citation type="submission" date="2021-02" db="EMBL/GenBank/DDBJ databases">
        <authorList>
            <person name="Nowell W R."/>
        </authorList>
    </citation>
    <scope>NUCLEOTIDE SEQUENCE</scope>
</reference>
<gene>
    <name evidence="2" type="ORF">OVN521_LOCUS26980</name>
</gene>
<dbReference type="InterPro" id="IPR031248">
    <property type="entry name" value="RNF213"/>
</dbReference>
<dbReference type="PANTHER" id="PTHR22605">
    <property type="entry name" value="RZ-TYPE DOMAIN-CONTAINING PROTEIN"/>
    <property type="match status" value="1"/>
</dbReference>
<feature type="region of interest" description="Disordered" evidence="1">
    <location>
        <begin position="490"/>
        <end position="515"/>
    </location>
</feature>
<dbReference type="GO" id="GO:0016887">
    <property type="term" value="F:ATP hydrolysis activity"/>
    <property type="evidence" value="ECO:0007669"/>
    <property type="project" value="InterPro"/>
</dbReference>
<keyword evidence="3" id="KW-1185">Reference proteome</keyword>
<feature type="compositionally biased region" description="Polar residues" evidence="1">
    <location>
        <begin position="490"/>
        <end position="510"/>
    </location>
</feature>
<dbReference type="InterPro" id="IPR027417">
    <property type="entry name" value="P-loop_NTPase"/>
</dbReference>
<sequence>TDLYALAGHDHLTLEHLEVAASLETYTSYLTQIVTTHLKNDNELHERIHLQLNKLLKQNRFQLELADIAFVLNYMKTQTTEVHDDITEVAMKRVKSVFEKNDLLWDTMIRILNEKSNCITPKEFPFIQNIIFDSYNPYFLHGINVQEYLKRRLCRRDDRTVDYFIEWFRYFLCGSVPDWVDFQNLLNDWTECFVSQKDLFSKIIEKIDVLIDLWAKAASQNNQRSVFFLKHMVAQCFRQGNIYNLIADSLSLVQDTNFINTFKDKFFKEELVYKKQNLKVMQSDLNPIFHLMNIDKLQNRKNKLVKALIASAASLIDISEEDVLYDTFYLASRETFTYAVLFDESLNSLPIREQAITHLKNKWKSWESTGILAHDIWSWQSFTMEQKAIIHNIWTLVIPVKGLTHPFDGLFDATHRNMKAKMEMNDKVVTCIDAYCQQANDKEAEVIKSIEISPLLKHIVPFAEKLNQLTNIRSWRAFLQQRMKINATKGSLEQQSMVNNEPPTENNASLQDEPASPDQIQVEIGNMTAEPVKFKCVEILEMTVQILNLFHKKLQDICASRQKNSIEDIIRIFPDIQQAENDLNQLQSLLDPLALPQLLSIVSFCKNSSRVHRICKGLSFLNKAVSANIDSTLLDSVCAINKKTSGDECALTYEKYRDKIEKPLSDDMLTLFSYYSSGSDLFEFLGSLSNDDVYNLQEAVNDWEETLVSTNIVFEFATVKNFVDRAYNTIKVKHQELKNTPLQLNDIVTGFATIWKNEQFKDLLTYLESSSLALSSIKRIHLELVDKEQSKRRRIADILQKSIVYFVRIGHNETTFDVNIELPSQQTAAINEKKQQKIKWTDLSELRDRARLLEYSSNVNKRNLAEADCEREKERLSNFIQFASIVESTIEILTSLYIAGHPSVSDFLANQISTSEFLVGQTKFSSNDGLYGELRKYNQELTNLFSDWENKLCTMYETHINLTYFSGNQLWQIEDYIYRWSSFSHPGYHLLKFIGTDPKSIKKPNMKQPSPEDRLENLGHLLSRGQEIFALKQESLKMKKCSLVETTNEGILRGILSLFSLTKTEPSVYRILYCTQHTNWVQVRGFIYRCFHSKSFHQLIRPELLSQSVQDKFISLLRKLVEQNPFNFFRMGIITTNPPAEQHMINGLQSMQILNIHRDSELLNKDDFAKTLEQMIRGCHLFTSRIAGLGKSSAIRHIAKESNMTYVKFPISGDFDVDILAERLSSKCSQIQRLAIHLDIGSIHNIQQLNEVLYCLLLFRSFRFGQVAVSIPTETSIYIELDASPQSNLNEISLLQHIPSLAHVEYIEWNNINVKNSEIQTVAKYLQAIATEVIIKQDVDVSSIKELDAIALSRLIQNYFLQNKNSDFITWTQLSIFIAVFYRLFVSFSLCSFFSVKWVPRPELRMDLVQTLLRSSNQFTSLSVEAVRKQKRAVATNTPEEFSDAIVRWDTAQPFILIFTDTHEPLFIYKRTKDIPPALIEYFKTYYQATGQKKELTKNIMFPDYDKLSHVEFFIKLASLSRKYFNKSICPKCFRQHEYKDRQCARCVNVDLIRPTSFNHSDVMIFQIGIAEMLKTEYVLTPDNFVKMLLIYMRVQSGIPVLIMGETGCGKTALIQFLCQKILDDDLEVFRMHAGVEVE</sequence>
<comment type="caution">
    <text evidence="2">The sequence shown here is derived from an EMBL/GenBank/DDBJ whole genome shotgun (WGS) entry which is preliminary data.</text>
</comment>
<dbReference type="SUPFAM" id="SSF52540">
    <property type="entry name" value="P-loop containing nucleoside triphosphate hydrolases"/>
    <property type="match status" value="1"/>
</dbReference>
<protein>
    <submittedName>
        <fullName evidence="2">Uncharacterized protein</fullName>
    </submittedName>
</protein>
<dbReference type="Gene3D" id="3.40.50.300">
    <property type="entry name" value="P-loop containing nucleotide triphosphate hydrolases"/>
    <property type="match status" value="1"/>
</dbReference>
<dbReference type="PANTHER" id="PTHR22605:SF1">
    <property type="entry name" value="RZ-TYPE DOMAIN-CONTAINING PROTEIN"/>
    <property type="match status" value="1"/>
</dbReference>
<feature type="non-terminal residue" evidence="2">
    <location>
        <position position="1639"/>
    </location>
</feature>
<proteinExistence type="predicted"/>
<dbReference type="GO" id="GO:0004842">
    <property type="term" value="F:ubiquitin-protein transferase activity"/>
    <property type="evidence" value="ECO:0007669"/>
    <property type="project" value="InterPro"/>
</dbReference>
<dbReference type="Proteomes" id="UP000663866">
    <property type="component" value="Unassembled WGS sequence"/>
</dbReference>
<evidence type="ECO:0000256" key="1">
    <source>
        <dbReference type="SAM" id="MobiDB-lite"/>
    </source>
</evidence>
<accession>A0A820BWF5</accession>
<evidence type="ECO:0000313" key="3">
    <source>
        <dbReference type="Proteomes" id="UP000663866"/>
    </source>
</evidence>
<evidence type="ECO:0000313" key="2">
    <source>
        <dbReference type="EMBL" id="CAF4212422.1"/>
    </source>
</evidence>
<organism evidence="2 3">
    <name type="scientific">Rotaria magnacalcarata</name>
    <dbReference type="NCBI Taxonomy" id="392030"/>
    <lineage>
        <taxon>Eukaryota</taxon>
        <taxon>Metazoa</taxon>
        <taxon>Spiralia</taxon>
        <taxon>Gnathifera</taxon>
        <taxon>Rotifera</taxon>
        <taxon>Eurotatoria</taxon>
        <taxon>Bdelloidea</taxon>
        <taxon>Philodinida</taxon>
        <taxon>Philodinidae</taxon>
        <taxon>Rotaria</taxon>
    </lineage>
</organism>
<feature type="non-terminal residue" evidence="2">
    <location>
        <position position="1"/>
    </location>
</feature>